<proteinExistence type="predicted"/>
<protein>
    <submittedName>
        <fullName evidence="1">3-dehydroquinate dehydratase</fullName>
        <ecNumber evidence="1">4.2.1.10</ecNumber>
    </submittedName>
</protein>
<evidence type="ECO:0000313" key="2">
    <source>
        <dbReference type="Proteomes" id="UP000254255"/>
    </source>
</evidence>
<accession>A0A377BN08</accession>
<dbReference type="AlphaFoldDB" id="A0A377BN08"/>
<dbReference type="EMBL" id="UGET01000004">
    <property type="protein sequence ID" value="STL69755.1"/>
    <property type="molecule type" value="Genomic_DNA"/>
</dbReference>
<organism evidence="1 2">
    <name type="scientific">Escherichia coli</name>
    <dbReference type="NCBI Taxonomy" id="562"/>
    <lineage>
        <taxon>Bacteria</taxon>
        <taxon>Pseudomonadati</taxon>
        <taxon>Pseudomonadota</taxon>
        <taxon>Gammaproteobacteria</taxon>
        <taxon>Enterobacterales</taxon>
        <taxon>Enterobacteriaceae</taxon>
        <taxon>Escherichia</taxon>
    </lineage>
</organism>
<name>A0A377BN08_ECOLX</name>
<reference evidence="1 2" key="1">
    <citation type="submission" date="2018-06" db="EMBL/GenBank/DDBJ databases">
        <authorList>
            <consortium name="Pathogen Informatics"/>
            <person name="Doyle S."/>
        </authorList>
    </citation>
    <scope>NUCLEOTIDE SEQUENCE [LARGE SCALE GENOMIC DNA]</scope>
    <source>
        <strain evidence="1 2">NCTC13148</strain>
    </source>
</reference>
<gene>
    <name evidence="1" type="primary">aroD_1</name>
    <name evidence="1" type="ORF">NCTC13148_01109</name>
</gene>
<dbReference type="GO" id="GO:0003855">
    <property type="term" value="F:3-dehydroquinate dehydratase activity"/>
    <property type="evidence" value="ECO:0007669"/>
    <property type="project" value="UniProtKB-EC"/>
</dbReference>
<dbReference type="Proteomes" id="UP000254255">
    <property type="component" value="Unassembled WGS sequence"/>
</dbReference>
<evidence type="ECO:0000313" key="1">
    <source>
        <dbReference type="EMBL" id="STL69755.1"/>
    </source>
</evidence>
<keyword evidence="1" id="KW-0456">Lyase</keyword>
<dbReference type="EC" id="4.2.1.10" evidence="1"/>
<sequence>MKTVTVKDLVIGAGAPKIIVSLMAKISPA</sequence>